<accession>K2FED6</accession>
<evidence type="ECO:0000313" key="1">
    <source>
        <dbReference type="EMBL" id="EKE29541.1"/>
    </source>
</evidence>
<proteinExistence type="predicted"/>
<sequence length="369" mass="44352">MIKSVDNLEWYDPKNGYSDFIKSYFLPIINNWTSRYIRNIDADIKIIDVNWTLIPLSFWNRNEGNCYVTSLTWTFKYLQFETKYIKNAYFRNIVLWISKAILKVIEATDLNQIVYVNNLLLSTNLYPELSADDCAEIKEYLIKTYPSHAICFRSLSEFNKKLIDILENDWFKRIVSRQIFVSEKKDLSEYEKRTDVKNDKKLFENGWFEYEVKEEFTDIELQEIKDCYDNLYLKKYSLENPQFSLDFFVNIARIPLFKMNVLKKDGKIKAAFWYYKIGDTITTPIFWYTEPDLYRQMSYLLLLGSLNEAEVLNQSSGVGQFKMNRWAKKYLEYSLIHYKNLPLIKRVVWVSIDFIIKNFWEPDLKNNIY</sequence>
<protein>
    <recommendedName>
        <fullName evidence="2">BioF2-like acetyltransferase domain-containing protein</fullName>
    </recommendedName>
</protein>
<gene>
    <name evidence="1" type="ORF">ACD_2C00152G0005</name>
</gene>
<reference evidence="1" key="1">
    <citation type="journal article" date="2012" name="Science">
        <title>Fermentation, hydrogen, and sulfur metabolism in multiple uncultivated bacterial phyla.</title>
        <authorList>
            <person name="Wrighton K.C."/>
            <person name="Thomas B.C."/>
            <person name="Sharon I."/>
            <person name="Miller C.S."/>
            <person name="Castelle C.J."/>
            <person name="VerBerkmoes N.C."/>
            <person name="Wilkins M.J."/>
            <person name="Hettich R.L."/>
            <person name="Lipton M.S."/>
            <person name="Williams K.H."/>
            <person name="Long P.E."/>
            <person name="Banfield J.F."/>
        </authorList>
    </citation>
    <scope>NUCLEOTIDE SEQUENCE [LARGE SCALE GENOMIC DNA]</scope>
</reference>
<organism evidence="1">
    <name type="scientific">uncultured bacterium</name>
    <name type="common">gcode 4</name>
    <dbReference type="NCBI Taxonomy" id="1234023"/>
    <lineage>
        <taxon>Bacteria</taxon>
        <taxon>environmental samples</taxon>
    </lineage>
</organism>
<dbReference type="AlphaFoldDB" id="K2FED6"/>
<dbReference type="EMBL" id="AMFJ01000152">
    <property type="protein sequence ID" value="EKE29541.1"/>
    <property type="molecule type" value="Genomic_DNA"/>
</dbReference>
<name>K2FED6_9BACT</name>
<evidence type="ECO:0008006" key="2">
    <source>
        <dbReference type="Google" id="ProtNLM"/>
    </source>
</evidence>
<comment type="caution">
    <text evidence="1">The sequence shown here is derived from an EMBL/GenBank/DDBJ whole genome shotgun (WGS) entry which is preliminary data.</text>
</comment>